<dbReference type="InterPro" id="IPR008979">
    <property type="entry name" value="Galactose-bd-like_sf"/>
</dbReference>
<dbReference type="GO" id="GO:0019005">
    <property type="term" value="C:SCF ubiquitin ligase complex"/>
    <property type="evidence" value="ECO:0007669"/>
    <property type="project" value="TreeGrafter"/>
</dbReference>
<reference evidence="4" key="1">
    <citation type="submission" date="2022-11" db="UniProtKB">
        <authorList>
            <consortium name="WormBaseParasite"/>
        </authorList>
    </citation>
    <scope>IDENTIFICATION</scope>
</reference>
<evidence type="ECO:0000313" key="3">
    <source>
        <dbReference type="Proteomes" id="UP000887565"/>
    </source>
</evidence>
<accession>A0A915IFX3</accession>
<dbReference type="SUPFAM" id="SSF49785">
    <property type="entry name" value="Galactose-binding domain-like"/>
    <property type="match status" value="1"/>
</dbReference>
<feature type="domain" description="FBA" evidence="2">
    <location>
        <begin position="82"/>
        <end position="134"/>
    </location>
</feature>
<dbReference type="InterPro" id="IPR001810">
    <property type="entry name" value="F-box_dom"/>
</dbReference>
<evidence type="ECO:0000259" key="2">
    <source>
        <dbReference type="PROSITE" id="PS51114"/>
    </source>
</evidence>
<dbReference type="GO" id="GO:0036503">
    <property type="term" value="P:ERAD pathway"/>
    <property type="evidence" value="ECO:0007669"/>
    <property type="project" value="TreeGrafter"/>
</dbReference>
<dbReference type="GO" id="GO:0031146">
    <property type="term" value="P:SCF-dependent proteasomal ubiquitin-dependent protein catabolic process"/>
    <property type="evidence" value="ECO:0007669"/>
    <property type="project" value="TreeGrafter"/>
</dbReference>
<dbReference type="OMA" id="RIYCKEP"/>
<dbReference type="GO" id="GO:0005737">
    <property type="term" value="C:cytoplasm"/>
    <property type="evidence" value="ECO:0007669"/>
    <property type="project" value="TreeGrafter"/>
</dbReference>
<dbReference type="PROSITE" id="PS51114">
    <property type="entry name" value="FBA"/>
    <property type="match status" value="1"/>
</dbReference>
<dbReference type="PROSITE" id="PS50181">
    <property type="entry name" value="FBOX"/>
    <property type="match status" value="1"/>
</dbReference>
<dbReference type="Pfam" id="PF04300">
    <property type="entry name" value="FBA"/>
    <property type="match status" value="1"/>
</dbReference>
<dbReference type="InterPro" id="IPR007397">
    <property type="entry name" value="F-box-assoc_dom"/>
</dbReference>
<dbReference type="GO" id="GO:0061630">
    <property type="term" value="F:ubiquitin protein ligase activity"/>
    <property type="evidence" value="ECO:0007669"/>
    <property type="project" value="TreeGrafter"/>
</dbReference>
<feature type="domain" description="F-box" evidence="1">
    <location>
        <begin position="10"/>
        <end position="56"/>
    </location>
</feature>
<dbReference type="AlphaFoldDB" id="A0A915IFX3"/>
<proteinExistence type="predicted"/>
<dbReference type="Proteomes" id="UP000887565">
    <property type="component" value="Unplaced"/>
</dbReference>
<sequence length="134" mass="15336">MGIGSSSPIKLIDFEIPSDIIFEILLRVDDRTLFKCRLINKEFYSILNSSSFWMAKCSRSNVLFPKKLNDLAEDFSPNYRRIYCKEPYGRNLIRNPSGEDETKFWTLVKNGGDGFRIEKPPAGVDVEDKYSGGP</sequence>
<evidence type="ECO:0000259" key="1">
    <source>
        <dbReference type="PROSITE" id="PS50181"/>
    </source>
</evidence>
<dbReference type="SMART" id="SM00256">
    <property type="entry name" value="FBOX"/>
    <property type="match status" value="1"/>
</dbReference>
<dbReference type="GO" id="GO:0006516">
    <property type="term" value="P:glycoprotein catabolic process"/>
    <property type="evidence" value="ECO:0007669"/>
    <property type="project" value="TreeGrafter"/>
</dbReference>
<dbReference type="PANTHER" id="PTHR12125">
    <property type="entry name" value="F-BOX ONLY PROTEIN 6-LIKE PROTEIN"/>
    <property type="match status" value="1"/>
</dbReference>
<dbReference type="SUPFAM" id="SSF81383">
    <property type="entry name" value="F-box domain"/>
    <property type="match status" value="1"/>
</dbReference>
<organism evidence="3 4">
    <name type="scientific">Romanomermis culicivorax</name>
    <name type="common">Nematode worm</name>
    <dbReference type="NCBI Taxonomy" id="13658"/>
    <lineage>
        <taxon>Eukaryota</taxon>
        <taxon>Metazoa</taxon>
        <taxon>Ecdysozoa</taxon>
        <taxon>Nematoda</taxon>
        <taxon>Enoplea</taxon>
        <taxon>Dorylaimia</taxon>
        <taxon>Mermithida</taxon>
        <taxon>Mermithoidea</taxon>
        <taxon>Mermithidae</taxon>
        <taxon>Romanomermis</taxon>
    </lineage>
</organism>
<protein>
    <submittedName>
        <fullName evidence="4">F-box domain-containing protein</fullName>
    </submittedName>
</protein>
<dbReference type="InterPro" id="IPR036047">
    <property type="entry name" value="F-box-like_dom_sf"/>
</dbReference>
<dbReference type="WBParaSite" id="nRc.2.0.1.t13040-RA">
    <property type="protein sequence ID" value="nRc.2.0.1.t13040-RA"/>
    <property type="gene ID" value="nRc.2.0.1.g13040"/>
</dbReference>
<dbReference type="Pfam" id="PF00646">
    <property type="entry name" value="F-box"/>
    <property type="match status" value="1"/>
</dbReference>
<name>A0A915IFX3_ROMCU</name>
<dbReference type="InterPro" id="IPR039752">
    <property type="entry name" value="F-box_only"/>
</dbReference>
<keyword evidence="3" id="KW-1185">Reference proteome</keyword>
<evidence type="ECO:0000313" key="4">
    <source>
        <dbReference type="WBParaSite" id="nRc.2.0.1.t13040-RA"/>
    </source>
</evidence>
<dbReference type="Gene3D" id="1.20.1280.50">
    <property type="match status" value="1"/>
</dbReference>
<dbReference type="PANTHER" id="PTHR12125:SF5">
    <property type="entry name" value="F-BOX DOMAIN-CONTAINING PROTEIN"/>
    <property type="match status" value="1"/>
</dbReference>
<dbReference type="Gene3D" id="2.60.120.260">
    <property type="entry name" value="Galactose-binding domain-like"/>
    <property type="match status" value="1"/>
</dbReference>